<accession>A0AAW9K6I2</accession>
<proteinExistence type="predicted"/>
<dbReference type="Proteomes" id="UP001290462">
    <property type="component" value="Unassembled WGS sequence"/>
</dbReference>
<evidence type="ECO:0000313" key="2">
    <source>
        <dbReference type="Proteomes" id="UP001290462"/>
    </source>
</evidence>
<dbReference type="EMBL" id="JAVBVO010000004">
    <property type="protein sequence ID" value="MDZ5759809.1"/>
    <property type="molecule type" value="Genomic_DNA"/>
</dbReference>
<organism evidence="1 2">
    <name type="scientific">Carnobacterium maltaromaticum</name>
    <name type="common">Carnobacterium piscicola</name>
    <dbReference type="NCBI Taxonomy" id="2751"/>
    <lineage>
        <taxon>Bacteria</taxon>
        <taxon>Bacillati</taxon>
        <taxon>Bacillota</taxon>
        <taxon>Bacilli</taxon>
        <taxon>Lactobacillales</taxon>
        <taxon>Carnobacteriaceae</taxon>
        <taxon>Carnobacterium</taxon>
    </lineage>
</organism>
<evidence type="ECO:0000313" key="1">
    <source>
        <dbReference type="EMBL" id="MDZ5759809.1"/>
    </source>
</evidence>
<protein>
    <submittedName>
        <fullName evidence="1">Uncharacterized protein</fullName>
    </submittedName>
</protein>
<reference evidence="1" key="1">
    <citation type="submission" date="2023-08" db="EMBL/GenBank/DDBJ databases">
        <title>Genomic characterization of piscicolin 126 produced by Carnobacterium maltaromaticum CM22 strain isolated from salmon (Salmo salar).</title>
        <authorList>
            <person name="Gonzalez-Gragera E."/>
            <person name="Garcia-Lopez J.D."/>
            <person name="Teso-Perez C."/>
            <person name="Gimenez-Hernandez I."/>
            <person name="Peralta-Sanchez J.M."/>
            <person name="Valdivia E."/>
            <person name="Montalban-Lopez M."/>
            <person name="Martin-Platero A.M."/>
            <person name="Banos A."/>
            <person name="Martinez-Bueno M."/>
        </authorList>
    </citation>
    <scope>NUCLEOTIDE SEQUENCE</scope>
    <source>
        <strain evidence="1">CM22</strain>
    </source>
</reference>
<name>A0AAW9K6I2_CARML</name>
<dbReference type="AlphaFoldDB" id="A0AAW9K6I2"/>
<dbReference type="RefSeq" id="WP_015075114.1">
    <property type="nucleotide sequence ID" value="NZ_CBCPHT010000005.1"/>
</dbReference>
<sequence>MNTIIEITDKIGLDYYFVTLTLNHDKLEIKNTHSKIKKIQRELPISKIEKVTLTHRFGAKTLNFHYKNEFFSIVDCGTSIVPFLEAVFINKIV</sequence>
<comment type="caution">
    <text evidence="1">The sequence shown here is derived from an EMBL/GenBank/DDBJ whole genome shotgun (WGS) entry which is preliminary data.</text>
</comment>
<gene>
    <name evidence="1" type="ORF">RAK27_14200</name>
</gene>